<keyword evidence="8" id="KW-0418">Kinase</keyword>
<keyword evidence="4" id="KW-0808">Transferase</keyword>
<dbReference type="GO" id="GO:0004714">
    <property type="term" value="F:transmembrane receptor protein tyrosine kinase activity"/>
    <property type="evidence" value="ECO:0007669"/>
    <property type="project" value="UniProtKB-EC"/>
</dbReference>
<keyword evidence="14" id="KW-0675">Receptor</keyword>
<keyword evidence="19" id="KW-1185">Reference proteome</keyword>
<keyword evidence="6" id="KW-0732">Signal</keyword>
<name>A2DD29_TRIV3</name>
<proteinExistence type="predicted"/>
<evidence type="ECO:0000256" key="5">
    <source>
        <dbReference type="ARBA" id="ARBA00022692"/>
    </source>
</evidence>
<evidence type="ECO:0000259" key="17">
    <source>
        <dbReference type="Pfam" id="PF12810"/>
    </source>
</evidence>
<evidence type="ECO:0000256" key="2">
    <source>
        <dbReference type="ARBA" id="ARBA00011902"/>
    </source>
</evidence>
<keyword evidence="5" id="KW-0812">Transmembrane</keyword>
<organism evidence="18 19">
    <name type="scientific">Trichomonas vaginalis (strain ATCC PRA-98 / G3)</name>
    <dbReference type="NCBI Taxonomy" id="412133"/>
    <lineage>
        <taxon>Eukaryota</taxon>
        <taxon>Metamonada</taxon>
        <taxon>Parabasalia</taxon>
        <taxon>Trichomonadida</taxon>
        <taxon>Trichomonadidae</taxon>
        <taxon>Trichomonas</taxon>
    </lineage>
</organism>
<evidence type="ECO:0000256" key="12">
    <source>
        <dbReference type="ARBA" id="ARBA00023137"/>
    </source>
</evidence>
<dbReference type="VEuPathDB" id="TrichDB:TVAGG3_0605990"/>
<evidence type="ECO:0000256" key="10">
    <source>
        <dbReference type="ARBA" id="ARBA00022989"/>
    </source>
</evidence>
<feature type="region of interest" description="Disordered" evidence="16">
    <location>
        <begin position="58"/>
        <end position="81"/>
    </location>
</feature>
<reference evidence="18" key="1">
    <citation type="submission" date="2006-10" db="EMBL/GenBank/DDBJ databases">
        <authorList>
            <person name="Amadeo P."/>
            <person name="Zhao Q."/>
            <person name="Wortman J."/>
            <person name="Fraser-Liggett C."/>
            <person name="Carlton J."/>
        </authorList>
    </citation>
    <scope>NUCLEOTIDE SEQUENCE</scope>
    <source>
        <strain evidence="18">G3</strain>
    </source>
</reference>
<sequence>MYQIELWGASGGYLDNSKGGRGAYASGYMSFFNPKTLYLYLGERGSWSGPATFNGGGQGTIDVSDHSHSVSGGSGGGASDLRLSGGPWDDFKSLKSMVMISAGGAESAHYAACGGLIQGGAGGDLIGSDGIICTFDPRLPITKSFGAKQNYYGTGVDPHGINGKFGIGGYSDLFDHGSGGGGGYYGGGGGGAVNSRVGSGSGGSSYISGQENCKAISEDYTETNLKHLSTSVHFSGFRFYSTTLLSGLVQIPSFSSPGSYESNGHYGYGLARISIIETLKPISKCSCYNIKYLLLFISIVFSEDE</sequence>
<keyword evidence="13" id="KW-1015">Disulfide bond</keyword>
<dbReference type="GO" id="GO:0005886">
    <property type="term" value="C:plasma membrane"/>
    <property type="evidence" value="ECO:0007669"/>
    <property type="project" value="UniProtKB-SubCell"/>
</dbReference>
<keyword evidence="15" id="KW-0325">Glycoprotein</keyword>
<keyword evidence="11" id="KW-0472">Membrane</keyword>
<gene>
    <name evidence="18" type="ORF">TVAG_238290</name>
</gene>
<evidence type="ECO:0000256" key="1">
    <source>
        <dbReference type="ARBA" id="ARBA00004251"/>
    </source>
</evidence>
<evidence type="ECO:0000256" key="16">
    <source>
        <dbReference type="SAM" id="MobiDB-lite"/>
    </source>
</evidence>
<keyword evidence="9" id="KW-0067">ATP-binding</keyword>
<dbReference type="GO" id="GO:0005524">
    <property type="term" value="F:ATP binding"/>
    <property type="evidence" value="ECO:0007669"/>
    <property type="project" value="UniProtKB-KW"/>
</dbReference>
<comment type="subcellular location">
    <subcellularLocation>
        <location evidence="1">Cell membrane</location>
        <topology evidence="1">Single-pass type I membrane protein</topology>
    </subcellularLocation>
</comment>
<evidence type="ECO:0000256" key="6">
    <source>
        <dbReference type="ARBA" id="ARBA00022729"/>
    </source>
</evidence>
<evidence type="ECO:0000313" key="18">
    <source>
        <dbReference type="EMBL" id="EAY21803.1"/>
    </source>
</evidence>
<protein>
    <recommendedName>
        <fullName evidence="2">receptor protein-tyrosine kinase</fullName>
        <ecNumber evidence="2">2.7.10.1</ecNumber>
    </recommendedName>
</protein>
<dbReference type="SMR" id="A2DD29"/>
<accession>A2DD29</accession>
<dbReference type="InParanoid" id="A2DD29"/>
<feature type="domain" description="ALK/LTK-like glycine-rich" evidence="17">
    <location>
        <begin position="1"/>
        <end position="276"/>
    </location>
</feature>
<keyword evidence="12" id="KW-0829">Tyrosine-protein kinase</keyword>
<evidence type="ECO:0000256" key="14">
    <source>
        <dbReference type="ARBA" id="ARBA00023170"/>
    </source>
</evidence>
<dbReference type="InterPro" id="IPR055163">
    <property type="entry name" value="ALK/LTK-like_GRD"/>
</dbReference>
<evidence type="ECO:0000256" key="4">
    <source>
        <dbReference type="ARBA" id="ARBA00022679"/>
    </source>
</evidence>
<evidence type="ECO:0000256" key="8">
    <source>
        <dbReference type="ARBA" id="ARBA00022777"/>
    </source>
</evidence>
<dbReference type="EMBL" id="DS113188">
    <property type="protein sequence ID" value="EAY21803.1"/>
    <property type="molecule type" value="Genomic_DNA"/>
</dbReference>
<keyword evidence="7" id="KW-0547">Nucleotide-binding</keyword>
<evidence type="ECO:0000313" key="19">
    <source>
        <dbReference type="Proteomes" id="UP000001542"/>
    </source>
</evidence>
<dbReference type="EC" id="2.7.10.1" evidence="2"/>
<keyword evidence="10" id="KW-1133">Transmembrane helix</keyword>
<reference evidence="18" key="2">
    <citation type="journal article" date="2007" name="Science">
        <title>Draft genome sequence of the sexually transmitted pathogen Trichomonas vaginalis.</title>
        <authorList>
            <person name="Carlton J.M."/>
            <person name="Hirt R.P."/>
            <person name="Silva J.C."/>
            <person name="Delcher A.L."/>
            <person name="Schatz M."/>
            <person name="Zhao Q."/>
            <person name="Wortman J.R."/>
            <person name="Bidwell S.L."/>
            <person name="Alsmark U.C.M."/>
            <person name="Besteiro S."/>
            <person name="Sicheritz-Ponten T."/>
            <person name="Noel C.J."/>
            <person name="Dacks J.B."/>
            <person name="Foster P.G."/>
            <person name="Simillion C."/>
            <person name="Van de Peer Y."/>
            <person name="Miranda-Saavedra D."/>
            <person name="Barton G.J."/>
            <person name="Westrop G.D."/>
            <person name="Mueller S."/>
            <person name="Dessi D."/>
            <person name="Fiori P.L."/>
            <person name="Ren Q."/>
            <person name="Paulsen I."/>
            <person name="Zhang H."/>
            <person name="Bastida-Corcuera F.D."/>
            <person name="Simoes-Barbosa A."/>
            <person name="Brown M.T."/>
            <person name="Hayes R.D."/>
            <person name="Mukherjee M."/>
            <person name="Okumura C.Y."/>
            <person name="Schneider R."/>
            <person name="Smith A.J."/>
            <person name="Vanacova S."/>
            <person name="Villalvazo M."/>
            <person name="Haas B.J."/>
            <person name="Pertea M."/>
            <person name="Feldblyum T.V."/>
            <person name="Utterback T.R."/>
            <person name="Shu C.L."/>
            <person name="Osoegawa K."/>
            <person name="de Jong P.J."/>
            <person name="Hrdy I."/>
            <person name="Horvathova L."/>
            <person name="Zubacova Z."/>
            <person name="Dolezal P."/>
            <person name="Malik S.B."/>
            <person name="Logsdon J.M. Jr."/>
            <person name="Henze K."/>
            <person name="Gupta A."/>
            <person name="Wang C.C."/>
            <person name="Dunne R.L."/>
            <person name="Upcroft J.A."/>
            <person name="Upcroft P."/>
            <person name="White O."/>
            <person name="Salzberg S.L."/>
            <person name="Tang P."/>
            <person name="Chiu C.-H."/>
            <person name="Lee Y.-S."/>
            <person name="Embley T.M."/>
            <person name="Coombs G.H."/>
            <person name="Mottram J.C."/>
            <person name="Tachezy J."/>
            <person name="Fraser-Liggett C.M."/>
            <person name="Johnson P.J."/>
        </authorList>
    </citation>
    <scope>NUCLEOTIDE SEQUENCE [LARGE SCALE GENOMIC DNA]</scope>
    <source>
        <strain evidence="18">G3</strain>
    </source>
</reference>
<dbReference type="VEuPathDB" id="TrichDB:TVAG_238290"/>
<dbReference type="AlphaFoldDB" id="A2DD29"/>
<keyword evidence="3" id="KW-1003">Cell membrane</keyword>
<evidence type="ECO:0000256" key="3">
    <source>
        <dbReference type="ARBA" id="ARBA00022475"/>
    </source>
</evidence>
<evidence type="ECO:0000256" key="13">
    <source>
        <dbReference type="ARBA" id="ARBA00023157"/>
    </source>
</evidence>
<evidence type="ECO:0000256" key="11">
    <source>
        <dbReference type="ARBA" id="ARBA00023136"/>
    </source>
</evidence>
<evidence type="ECO:0000256" key="15">
    <source>
        <dbReference type="ARBA" id="ARBA00023180"/>
    </source>
</evidence>
<dbReference type="KEGG" id="tva:5467355"/>
<dbReference type="Pfam" id="PF12810">
    <property type="entry name" value="ALK_LTK_GRD"/>
    <property type="match status" value="1"/>
</dbReference>
<evidence type="ECO:0000256" key="9">
    <source>
        <dbReference type="ARBA" id="ARBA00022840"/>
    </source>
</evidence>
<dbReference type="Proteomes" id="UP000001542">
    <property type="component" value="Unassembled WGS sequence"/>
</dbReference>
<dbReference type="RefSeq" id="XP_001582789.1">
    <property type="nucleotide sequence ID" value="XM_001582739.1"/>
</dbReference>
<evidence type="ECO:0000256" key="7">
    <source>
        <dbReference type="ARBA" id="ARBA00022741"/>
    </source>
</evidence>